<evidence type="ECO:0000313" key="1">
    <source>
        <dbReference type="EMBL" id="EET84263.1"/>
    </source>
</evidence>
<comment type="caution">
    <text evidence="1">The sequence shown here is derived from an EMBL/GenBank/DDBJ whole genome shotgun (WGS) entry which is preliminary data.</text>
</comment>
<sequence length="41" mass="4595">MNLSDKIYETLKELISLPSVSGTKNESIASEKIYDMLSNMT</sequence>
<evidence type="ECO:0000313" key="2">
    <source>
        <dbReference type="Proteomes" id="UP000004198"/>
    </source>
</evidence>
<organism evidence="1 2">
    <name type="scientific">Clostridium carboxidivorans P7</name>
    <dbReference type="NCBI Taxonomy" id="536227"/>
    <lineage>
        <taxon>Bacteria</taxon>
        <taxon>Bacillati</taxon>
        <taxon>Bacillota</taxon>
        <taxon>Clostridia</taxon>
        <taxon>Eubacteriales</taxon>
        <taxon>Clostridiaceae</taxon>
        <taxon>Clostridium</taxon>
    </lineage>
</organism>
<name>C6Q2L4_9CLOT</name>
<dbReference type="Proteomes" id="UP000004198">
    <property type="component" value="Unassembled WGS sequence"/>
</dbReference>
<reference evidence="1 2" key="1">
    <citation type="submission" date="2009-06" db="EMBL/GenBank/DDBJ databases">
        <title>The draft genome of Clostridium carboxidivorans P7.</title>
        <authorList>
            <consortium name="US DOE Joint Genome Institute (JGI-PGF)"/>
            <person name="Lucas S."/>
            <person name="Copeland A."/>
            <person name="Lapidus A."/>
            <person name="Glavina del Rio T."/>
            <person name="Tice H."/>
            <person name="Bruce D."/>
            <person name="Goodwin L."/>
            <person name="Pitluck S."/>
            <person name="Larimer F."/>
            <person name="Land M.L."/>
            <person name="Hauser L."/>
            <person name="Hemme C.L."/>
        </authorList>
    </citation>
    <scope>NUCLEOTIDE SEQUENCE [LARGE SCALE GENOMIC DNA]</scope>
    <source>
        <strain evidence="1 2">P7</strain>
    </source>
</reference>
<proteinExistence type="predicted"/>
<dbReference type="EMBL" id="ACVI01000186">
    <property type="protein sequence ID" value="EET84263.1"/>
    <property type="molecule type" value="Genomic_DNA"/>
</dbReference>
<accession>C6Q2L4</accession>
<keyword evidence="2" id="KW-1185">Reference proteome</keyword>
<dbReference type="AlphaFoldDB" id="C6Q2L4"/>
<feature type="non-terminal residue" evidence="1">
    <location>
        <position position="41"/>
    </location>
</feature>
<gene>
    <name evidence="1" type="ORF">CcarbDRAFT_5282</name>
</gene>
<protein>
    <submittedName>
        <fullName evidence="1">M20 family peptidase</fullName>
    </submittedName>
</protein>